<evidence type="ECO:0000313" key="1">
    <source>
        <dbReference type="EMBL" id="KYG09682.1"/>
    </source>
</evidence>
<organism evidence="1 2">
    <name type="scientific">Sorangium cellulosum</name>
    <name type="common">Polyangium cellulosum</name>
    <dbReference type="NCBI Taxonomy" id="56"/>
    <lineage>
        <taxon>Bacteria</taxon>
        <taxon>Pseudomonadati</taxon>
        <taxon>Myxococcota</taxon>
        <taxon>Polyangia</taxon>
        <taxon>Polyangiales</taxon>
        <taxon>Polyangiaceae</taxon>
        <taxon>Sorangium</taxon>
    </lineage>
</organism>
<proteinExistence type="predicted"/>
<comment type="caution">
    <text evidence="1">The sequence shown here is derived from an EMBL/GenBank/DDBJ whole genome shotgun (WGS) entry which is preliminary data.</text>
</comment>
<dbReference type="EMBL" id="JEME01000591">
    <property type="protein sequence ID" value="KYG09682.1"/>
    <property type="molecule type" value="Genomic_DNA"/>
</dbReference>
<gene>
    <name evidence="1" type="ORF">BE21_16485</name>
</gene>
<reference evidence="1 2" key="1">
    <citation type="submission" date="2014-02" db="EMBL/GenBank/DDBJ databases">
        <title>The small core and large imbalanced accessory genome model reveals a collaborative survival strategy of Sorangium cellulosum strains in nature.</title>
        <authorList>
            <person name="Han K."/>
            <person name="Peng R."/>
            <person name="Blom J."/>
            <person name="Li Y.-Z."/>
        </authorList>
    </citation>
    <scope>NUCLEOTIDE SEQUENCE [LARGE SCALE GENOMIC DNA]</scope>
    <source>
        <strain evidence="1 2">So0007-03</strain>
    </source>
</reference>
<name>A0A150TYC0_SORCE</name>
<dbReference type="Proteomes" id="UP000075502">
    <property type="component" value="Unassembled WGS sequence"/>
</dbReference>
<accession>A0A150TYC0</accession>
<sequence>MVLAALLCSLVLLAAAFLGCALIASSHDIAVSRWRERRDVGRSAARAAQVAEALGLRAAW</sequence>
<evidence type="ECO:0000313" key="2">
    <source>
        <dbReference type="Proteomes" id="UP000075502"/>
    </source>
</evidence>
<dbReference type="AlphaFoldDB" id="A0A150TYC0"/>
<protein>
    <submittedName>
        <fullName evidence="1">Uncharacterized protein</fullName>
    </submittedName>
</protein>